<dbReference type="GeneID" id="5045409"/>
<name>A0EAB0_PARTE</name>
<proteinExistence type="predicted"/>
<gene>
    <name evidence="1" type="ORF">GSPATT00024959001</name>
</gene>
<dbReference type="OrthoDB" id="312234at2759"/>
<evidence type="ECO:0000313" key="2">
    <source>
        <dbReference type="Proteomes" id="UP000000600"/>
    </source>
</evidence>
<dbReference type="HOGENOM" id="CLU_1059448_0_0_1"/>
<sequence length="263" mass="30419">MISAILSLSFNKEQGISLYPTEGEFYKQYIDQQVADSQLRCKIDPQIPNVQIMNQCEEIYEIVGNSKIQKQIIEFKSMSSNNTHFITLSYENEVIMYEWKNQIIEQVGESITIDPQFNCFNINLSEDFAILVDCYQNHELLLIQLMDEQSIPAYQVQSSIPTSTKMQQIVNGTNNFIVYAQYFKEYSVLSLISSSFQNSSSLKNKFVDFDIPITISPNIYAITSQEILQLSISPDSQLRIQMIYLVQESIMIYLCILNAIKYY</sequence>
<accession>A0EAB0</accession>
<organism evidence="1 2">
    <name type="scientific">Paramecium tetraurelia</name>
    <dbReference type="NCBI Taxonomy" id="5888"/>
    <lineage>
        <taxon>Eukaryota</taxon>
        <taxon>Sar</taxon>
        <taxon>Alveolata</taxon>
        <taxon>Ciliophora</taxon>
        <taxon>Intramacronucleata</taxon>
        <taxon>Oligohymenophorea</taxon>
        <taxon>Peniculida</taxon>
        <taxon>Parameciidae</taxon>
        <taxon>Paramecium</taxon>
    </lineage>
</organism>
<dbReference type="EMBL" id="CT868667">
    <property type="protein sequence ID" value="CAK92227.1"/>
    <property type="molecule type" value="Genomic_DNA"/>
</dbReference>
<dbReference type="RefSeq" id="XP_001459624.1">
    <property type="nucleotide sequence ID" value="XM_001459587.1"/>
</dbReference>
<keyword evidence="2" id="KW-1185">Reference proteome</keyword>
<protein>
    <recommendedName>
        <fullName evidence="3">Transmembrane protein</fullName>
    </recommendedName>
</protein>
<evidence type="ECO:0008006" key="3">
    <source>
        <dbReference type="Google" id="ProtNLM"/>
    </source>
</evidence>
<dbReference type="AlphaFoldDB" id="A0EAB0"/>
<dbReference type="OMA" id="EYYMESI"/>
<dbReference type="KEGG" id="ptm:GSPATT00024959001"/>
<evidence type="ECO:0000313" key="1">
    <source>
        <dbReference type="EMBL" id="CAK92227.1"/>
    </source>
</evidence>
<dbReference type="Proteomes" id="UP000000600">
    <property type="component" value="Unassembled WGS sequence"/>
</dbReference>
<reference evidence="1 2" key="1">
    <citation type="journal article" date="2006" name="Nature">
        <title>Global trends of whole-genome duplications revealed by the ciliate Paramecium tetraurelia.</title>
        <authorList>
            <consortium name="Genoscope"/>
            <person name="Aury J.-M."/>
            <person name="Jaillon O."/>
            <person name="Duret L."/>
            <person name="Noel B."/>
            <person name="Jubin C."/>
            <person name="Porcel B.M."/>
            <person name="Segurens B."/>
            <person name="Daubin V."/>
            <person name="Anthouard V."/>
            <person name="Aiach N."/>
            <person name="Arnaiz O."/>
            <person name="Billaut A."/>
            <person name="Beisson J."/>
            <person name="Blanc I."/>
            <person name="Bouhouche K."/>
            <person name="Camara F."/>
            <person name="Duharcourt S."/>
            <person name="Guigo R."/>
            <person name="Gogendeau D."/>
            <person name="Katinka M."/>
            <person name="Keller A.-M."/>
            <person name="Kissmehl R."/>
            <person name="Klotz C."/>
            <person name="Koll F."/>
            <person name="Le Moue A."/>
            <person name="Lepere C."/>
            <person name="Malinsky S."/>
            <person name="Nowacki M."/>
            <person name="Nowak J.K."/>
            <person name="Plattner H."/>
            <person name="Poulain J."/>
            <person name="Ruiz F."/>
            <person name="Serrano V."/>
            <person name="Zagulski M."/>
            <person name="Dessen P."/>
            <person name="Betermier M."/>
            <person name="Weissenbach J."/>
            <person name="Scarpelli C."/>
            <person name="Schachter V."/>
            <person name="Sperling L."/>
            <person name="Meyer E."/>
            <person name="Cohen J."/>
            <person name="Wincker P."/>
        </authorList>
    </citation>
    <scope>NUCLEOTIDE SEQUENCE [LARGE SCALE GENOMIC DNA]</scope>
    <source>
        <strain evidence="1 2">Stock d4-2</strain>
    </source>
</reference>
<dbReference type="InParanoid" id="A0EAB0"/>